<keyword evidence="8" id="KW-1185">Reference proteome</keyword>
<feature type="domain" description="HTH gntR-type" evidence="6">
    <location>
        <begin position="17"/>
        <end position="85"/>
    </location>
</feature>
<dbReference type="Gene3D" id="3.90.1150.10">
    <property type="entry name" value="Aspartate Aminotransferase, domain 1"/>
    <property type="match status" value="1"/>
</dbReference>
<evidence type="ECO:0000313" key="7">
    <source>
        <dbReference type="EMBL" id="RCW81574.1"/>
    </source>
</evidence>
<keyword evidence="3" id="KW-0805">Transcription regulation</keyword>
<dbReference type="Gene3D" id="1.10.10.10">
    <property type="entry name" value="Winged helix-like DNA-binding domain superfamily/Winged helix DNA-binding domain"/>
    <property type="match status" value="1"/>
</dbReference>
<keyword evidence="4 7" id="KW-0238">DNA-binding</keyword>
<dbReference type="GO" id="GO:0003700">
    <property type="term" value="F:DNA-binding transcription factor activity"/>
    <property type="evidence" value="ECO:0007669"/>
    <property type="project" value="InterPro"/>
</dbReference>
<protein>
    <submittedName>
        <fullName evidence="7">DNA-binding transcriptional MocR family regulator</fullName>
    </submittedName>
</protein>
<evidence type="ECO:0000256" key="5">
    <source>
        <dbReference type="ARBA" id="ARBA00023163"/>
    </source>
</evidence>
<evidence type="ECO:0000256" key="2">
    <source>
        <dbReference type="ARBA" id="ARBA00022898"/>
    </source>
</evidence>
<keyword evidence="5" id="KW-0804">Transcription</keyword>
<name>A0A368YTS0_9HYPH</name>
<evidence type="ECO:0000259" key="6">
    <source>
        <dbReference type="PROSITE" id="PS50949"/>
    </source>
</evidence>
<dbReference type="SUPFAM" id="SSF46785">
    <property type="entry name" value="Winged helix' DNA-binding domain"/>
    <property type="match status" value="1"/>
</dbReference>
<dbReference type="InterPro" id="IPR015421">
    <property type="entry name" value="PyrdxlP-dep_Trfase_major"/>
</dbReference>
<proteinExistence type="inferred from homology"/>
<comment type="similarity">
    <text evidence="1">In the C-terminal section; belongs to the class-I pyridoxal-phosphate-dependent aminotransferase family.</text>
</comment>
<dbReference type="GO" id="GO:0003677">
    <property type="term" value="F:DNA binding"/>
    <property type="evidence" value="ECO:0007669"/>
    <property type="project" value="UniProtKB-KW"/>
</dbReference>
<evidence type="ECO:0000256" key="4">
    <source>
        <dbReference type="ARBA" id="ARBA00023125"/>
    </source>
</evidence>
<dbReference type="Pfam" id="PF00392">
    <property type="entry name" value="GntR"/>
    <property type="match status" value="1"/>
</dbReference>
<dbReference type="SUPFAM" id="SSF53383">
    <property type="entry name" value="PLP-dependent transferases"/>
    <property type="match status" value="1"/>
</dbReference>
<evidence type="ECO:0000313" key="8">
    <source>
        <dbReference type="Proteomes" id="UP000253324"/>
    </source>
</evidence>
<dbReference type="Gene3D" id="3.40.640.10">
    <property type="entry name" value="Type I PLP-dependent aspartate aminotransferase-like (Major domain)"/>
    <property type="match status" value="1"/>
</dbReference>
<evidence type="ECO:0000256" key="3">
    <source>
        <dbReference type="ARBA" id="ARBA00023015"/>
    </source>
</evidence>
<organism evidence="7 8">
    <name type="scientific">Phyllobacterium bourgognense</name>
    <dbReference type="NCBI Taxonomy" id="314236"/>
    <lineage>
        <taxon>Bacteria</taxon>
        <taxon>Pseudomonadati</taxon>
        <taxon>Pseudomonadota</taxon>
        <taxon>Alphaproteobacteria</taxon>
        <taxon>Hyphomicrobiales</taxon>
        <taxon>Phyllobacteriaceae</taxon>
        <taxon>Phyllobacterium</taxon>
    </lineage>
</organism>
<dbReference type="InterPro" id="IPR015422">
    <property type="entry name" value="PyrdxlP-dep_Trfase_small"/>
</dbReference>
<dbReference type="PROSITE" id="PS50949">
    <property type="entry name" value="HTH_GNTR"/>
    <property type="match status" value="1"/>
</dbReference>
<reference evidence="7 8" key="1">
    <citation type="submission" date="2018-07" db="EMBL/GenBank/DDBJ databases">
        <title>Genomic Encyclopedia of Type Strains, Phase III (KMG-III): the genomes of soil and plant-associated and newly described type strains.</title>
        <authorList>
            <person name="Whitman W."/>
        </authorList>
    </citation>
    <scope>NUCLEOTIDE SEQUENCE [LARGE SCALE GENOMIC DNA]</scope>
    <source>
        <strain evidence="7 8">31-25a</strain>
    </source>
</reference>
<dbReference type="CDD" id="cd00609">
    <property type="entry name" value="AAT_like"/>
    <property type="match status" value="1"/>
</dbReference>
<keyword evidence="2" id="KW-0663">Pyridoxal phosphate</keyword>
<sequence>MMTDQFDAQWFAHRLGDRTSRGIALETGAMIRSGLLPVGTKLPSVRDLAFTLGISPATVSIAWADLRRHKIIGGRGRNGAWVMGDRFAPRPTRLVNIGNYVPDTLELATASPDRSLLPPLEAALVHGAQAEALNSYERVRILPELEDAVRPSWPYDPGAFLATNGGYNAVYTLLHALVPAGSPVAIEDPTAMRLLDILEDLDVPIIPVACDGHGPLPDALREALKEKPVAFLFQPRVHSVTGSSMTAERLEALGDVLKGSETLIIEDDGVGDISEAARQSLGRRFPDRVIHILSYSKTLGPDLRLAVLSSSARIVEQIQSYRSFSAGWTSRILQAAASWLLQDPSTDEIILRARAIYRERRQAFASELLRRDIRIDTGDGLSVLVPVMSENFALITLASRGIAVHPGSKFSMKPINFIRVATSVLQLPDVDRVAAAIEVAAAVPR</sequence>
<dbReference type="GO" id="GO:0030170">
    <property type="term" value="F:pyridoxal phosphate binding"/>
    <property type="evidence" value="ECO:0007669"/>
    <property type="project" value="InterPro"/>
</dbReference>
<dbReference type="AlphaFoldDB" id="A0A368YTS0"/>
<dbReference type="SMART" id="SM00345">
    <property type="entry name" value="HTH_GNTR"/>
    <property type="match status" value="1"/>
</dbReference>
<dbReference type="EMBL" id="QPJM01000010">
    <property type="protein sequence ID" value="RCW81574.1"/>
    <property type="molecule type" value="Genomic_DNA"/>
</dbReference>
<dbReference type="InterPro" id="IPR036390">
    <property type="entry name" value="WH_DNA-bd_sf"/>
</dbReference>
<dbReference type="PANTHER" id="PTHR46577:SF1">
    <property type="entry name" value="HTH-TYPE TRANSCRIPTIONAL REGULATORY PROTEIN GABR"/>
    <property type="match status" value="1"/>
</dbReference>
<dbReference type="InterPro" id="IPR036388">
    <property type="entry name" value="WH-like_DNA-bd_sf"/>
</dbReference>
<dbReference type="InterPro" id="IPR051446">
    <property type="entry name" value="HTH_trans_reg/aminotransferase"/>
</dbReference>
<dbReference type="InterPro" id="IPR004839">
    <property type="entry name" value="Aminotransferase_I/II_large"/>
</dbReference>
<evidence type="ECO:0000256" key="1">
    <source>
        <dbReference type="ARBA" id="ARBA00005384"/>
    </source>
</evidence>
<dbReference type="PANTHER" id="PTHR46577">
    <property type="entry name" value="HTH-TYPE TRANSCRIPTIONAL REGULATORY PROTEIN GABR"/>
    <property type="match status" value="1"/>
</dbReference>
<dbReference type="InterPro" id="IPR000524">
    <property type="entry name" value="Tscrpt_reg_HTH_GntR"/>
</dbReference>
<dbReference type="Pfam" id="PF00155">
    <property type="entry name" value="Aminotran_1_2"/>
    <property type="match status" value="1"/>
</dbReference>
<accession>A0A368YTS0</accession>
<dbReference type="Proteomes" id="UP000253324">
    <property type="component" value="Unassembled WGS sequence"/>
</dbReference>
<dbReference type="InterPro" id="IPR015424">
    <property type="entry name" value="PyrdxlP-dep_Trfase"/>
</dbReference>
<gene>
    <name evidence="7" type="ORF">C7476_110128</name>
</gene>
<comment type="caution">
    <text evidence="7">The sequence shown here is derived from an EMBL/GenBank/DDBJ whole genome shotgun (WGS) entry which is preliminary data.</text>
</comment>